<dbReference type="PROSITE" id="PS00036">
    <property type="entry name" value="BZIP_BASIC"/>
    <property type="match status" value="1"/>
</dbReference>
<feature type="region of interest" description="Disordered" evidence="2">
    <location>
        <begin position="74"/>
        <end position="137"/>
    </location>
</feature>
<dbReference type="KEGG" id="ssl:SS1G_03321"/>
<gene>
    <name evidence="4" type="ORF">sscle_07g057510</name>
</gene>
<organism evidence="4 5">
    <name type="scientific">Sclerotinia sclerotiorum (strain ATCC 18683 / 1980 / Ss-1)</name>
    <name type="common">White mold</name>
    <name type="synonym">Whetzelinia sclerotiorum</name>
    <dbReference type="NCBI Taxonomy" id="665079"/>
    <lineage>
        <taxon>Eukaryota</taxon>
        <taxon>Fungi</taxon>
        <taxon>Dikarya</taxon>
        <taxon>Ascomycota</taxon>
        <taxon>Pezizomycotina</taxon>
        <taxon>Leotiomycetes</taxon>
        <taxon>Helotiales</taxon>
        <taxon>Sclerotiniaceae</taxon>
        <taxon>Sclerotinia</taxon>
    </lineage>
</organism>
<evidence type="ECO:0000313" key="4">
    <source>
        <dbReference type="EMBL" id="APA10981.1"/>
    </source>
</evidence>
<dbReference type="SMR" id="A0A1D9Q7S7"/>
<reference evidence="5" key="1">
    <citation type="journal article" date="2017" name="Genome Biol. Evol.">
        <title>The complete genome sequence of the phytopathogenic fungus Sclerotinia sclerotiorum reveals insights into the genome architecture of broad host range pathogens.</title>
        <authorList>
            <person name="Derbyshire M."/>
            <person name="Denton-Giles M."/>
            <person name="Hegedus D."/>
            <person name="Seifbarghy S."/>
            <person name="Rollins J."/>
            <person name="van Kan J."/>
            <person name="Seidl M.F."/>
            <person name="Faino L."/>
            <person name="Mbengue M."/>
            <person name="Navaud O."/>
            <person name="Raffaele S."/>
            <person name="Hammond-Kosack K."/>
            <person name="Heard S."/>
            <person name="Oliver R."/>
        </authorList>
    </citation>
    <scope>NUCLEOTIDE SEQUENCE [LARGE SCALE GENOMIC DNA]</scope>
    <source>
        <strain evidence="5">ATCC 18683 / 1980 / Ss-1</strain>
    </source>
</reference>
<dbReference type="OMA" id="CTIPQTE"/>
<feature type="compositionally biased region" description="Basic and acidic residues" evidence="2">
    <location>
        <begin position="118"/>
        <end position="131"/>
    </location>
</feature>
<evidence type="ECO:0000259" key="3">
    <source>
        <dbReference type="PROSITE" id="PS00036"/>
    </source>
</evidence>
<dbReference type="OrthoDB" id="3527648at2759"/>
<dbReference type="Proteomes" id="UP000177798">
    <property type="component" value="Chromosome 7"/>
</dbReference>
<proteinExistence type="predicted"/>
<dbReference type="EMBL" id="CP017820">
    <property type="protein sequence ID" value="APA10981.1"/>
    <property type="molecule type" value="Genomic_DNA"/>
</dbReference>
<name>A0A1D9Q7S7_SCLS1</name>
<sequence length="221" mass="25336">MAISAPIWYSPPSPIPLTFDQDTSCDLGTNAFESAFPYTTCTIPQTESIYTIAPYPSPYFDAIDTSMVPELDQSISTENNRASFESERNEMNEEMSIETKRRQYRASRDRKPKSLGSRTRETSHDSADSVTEKTPAQKMRRLVQNRVSQRNFRKRQANERQRLEDQVKMLSTELHNLSDMYQDLLARYEQAQREKSSSSELIGGWADGVRTLNQFNLGGLE</sequence>
<protein>
    <recommendedName>
        <fullName evidence="3">BZIP domain-containing protein</fullName>
    </recommendedName>
</protein>
<feature type="compositionally biased region" description="Polar residues" evidence="2">
    <location>
        <begin position="74"/>
        <end position="83"/>
    </location>
</feature>
<feature type="compositionally biased region" description="Basic and acidic residues" evidence="2">
    <location>
        <begin position="84"/>
        <end position="109"/>
    </location>
</feature>
<evidence type="ECO:0000256" key="1">
    <source>
        <dbReference type="SAM" id="Coils"/>
    </source>
</evidence>
<dbReference type="Pfam" id="PF00170">
    <property type="entry name" value="bZIP_1"/>
    <property type="match status" value="1"/>
</dbReference>
<evidence type="ECO:0000256" key="2">
    <source>
        <dbReference type="SAM" id="MobiDB-lite"/>
    </source>
</evidence>
<dbReference type="RefSeq" id="XP_001595232.1">
    <property type="nucleotide sequence ID" value="XM_001595182.1"/>
</dbReference>
<dbReference type="CDD" id="cd14688">
    <property type="entry name" value="bZIP_YAP"/>
    <property type="match status" value="1"/>
</dbReference>
<dbReference type="VEuPathDB" id="FungiDB:sscle_07g057510"/>
<dbReference type="SUPFAM" id="SSF57959">
    <property type="entry name" value="Leucine zipper domain"/>
    <property type="match status" value="1"/>
</dbReference>
<dbReference type="AlphaFoldDB" id="A0A1D9Q7S7"/>
<keyword evidence="1" id="KW-0175">Coiled coil</keyword>
<dbReference type="InterPro" id="IPR004827">
    <property type="entry name" value="bZIP"/>
</dbReference>
<dbReference type="GO" id="GO:0003700">
    <property type="term" value="F:DNA-binding transcription factor activity"/>
    <property type="evidence" value="ECO:0007669"/>
    <property type="project" value="InterPro"/>
</dbReference>
<dbReference type="Gene3D" id="1.20.5.170">
    <property type="match status" value="1"/>
</dbReference>
<feature type="coiled-coil region" evidence="1">
    <location>
        <begin position="153"/>
        <end position="201"/>
    </location>
</feature>
<feature type="domain" description="BZIP" evidence="3">
    <location>
        <begin position="140"/>
        <end position="155"/>
    </location>
</feature>
<accession>A0A1D9Q7S7</accession>
<dbReference type="InterPro" id="IPR046347">
    <property type="entry name" value="bZIP_sf"/>
</dbReference>
<evidence type="ECO:0000313" key="5">
    <source>
        <dbReference type="Proteomes" id="UP000177798"/>
    </source>
</evidence>